<protein>
    <submittedName>
        <fullName evidence="1">Uncharacterized protein</fullName>
    </submittedName>
</protein>
<evidence type="ECO:0000313" key="1">
    <source>
        <dbReference type="EMBL" id="GFG40573.1"/>
    </source>
</evidence>
<accession>A0A6L2Q6K9</accession>
<name>A0A6L2Q6K9_COPFO</name>
<organism evidence="1 2">
    <name type="scientific">Coptotermes formosanus</name>
    <name type="common">Formosan subterranean termite</name>
    <dbReference type="NCBI Taxonomy" id="36987"/>
    <lineage>
        <taxon>Eukaryota</taxon>
        <taxon>Metazoa</taxon>
        <taxon>Ecdysozoa</taxon>
        <taxon>Arthropoda</taxon>
        <taxon>Hexapoda</taxon>
        <taxon>Insecta</taxon>
        <taxon>Pterygota</taxon>
        <taxon>Neoptera</taxon>
        <taxon>Polyneoptera</taxon>
        <taxon>Dictyoptera</taxon>
        <taxon>Blattodea</taxon>
        <taxon>Blattoidea</taxon>
        <taxon>Termitoidae</taxon>
        <taxon>Rhinotermitidae</taxon>
        <taxon>Coptotermes</taxon>
    </lineage>
</organism>
<dbReference type="Proteomes" id="UP000502823">
    <property type="component" value="Unassembled WGS sequence"/>
</dbReference>
<sequence>RKLVADTLKTPQAAEKANDLSCHVCDSMEAGEQCSHLKENDTSFVLKCQGDRRTCM</sequence>
<feature type="non-terminal residue" evidence="1">
    <location>
        <position position="56"/>
    </location>
</feature>
<reference evidence="2" key="1">
    <citation type="submission" date="2020-01" db="EMBL/GenBank/DDBJ databases">
        <title>Draft genome sequence of the Termite Coptotermes fromosanus.</title>
        <authorList>
            <person name="Itakura S."/>
            <person name="Yosikawa Y."/>
            <person name="Umezawa K."/>
        </authorList>
    </citation>
    <scope>NUCLEOTIDE SEQUENCE [LARGE SCALE GENOMIC DNA]</scope>
</reference>
<gene>
    <name evidence="1" type="ORF">Cfor_04495</name>
</gene>
<dbReference type="AlphaFoldDB" id="A0A6L2Q6K9"/>
<dbReference type="OrthoDB" id="6415465at2759"/>
<feature type="non-terminal residue" evidence="1">
    <location>
        <position position="1"/>
    </location>
</feature>
<keyword evidence="2" id="KW-1185">Reference proteome</keyword>
<dbReference type="InParanoid" id="A0A6L2Q6K9"/>
<evidence type="ECO:0000313" key="2">
    <source>
        <dbReference type="Proteomes" id="UP000502823"/>
    </source>
</evidence>
<comment type="caution">
    <text evidence="1">The sequence shown here is derived from an EMBL/GenBank/DDBJ whole genome shotgun (WGS) entry which is preliminary data.</text>
</comment>
<proteinExistence type="predicted"/>
<dbReference type="EMBL" id="BLKM01002298">
    <property type="protein sequence ID" value="GFG40573.1"/>
    <property type="molecule type" value="Genomic_DNA"/>
</dbReference>